<feature type="compositionally biased region" description="Low complexity" evidence="5">
    <location>
        <begin position="137"/>
        <end position="184"/>
    </location>
</feature>
<evidence type="ECO:0000256" key="4">
    <source>
        <dbReference type="ARBA" id="ARBA00023088"/>
    </source>
</evidence>
<keyword evidence="6" id="KW-0472">Membrane</keyword>
<keyword evidence="3 7" id="KW-0732">Signal</keyword>
<protein>
    <submittedName>
        <fullName evidence="9">LAETG motif-containing sortase-dependent surface protein</fullName>
    </submittedName>
</protein>
<evidence type="ECO:0000313" key="9">
    <source>
        <dbReference type="EMBL" id="MFC4031986.1"/>
    </source>
</evidence>
<comment type="caution">
    <text evidence="9">The sequence shown here is derived from an EMBL/GenBank/DDBJ whole genome shotgun (WGS) entry which is preliminary data.</text>
</comment>
<dbReference type="PROSITE" id="PS50847">
    <property type="entry name" value="GRAM_POS_ANCHORING"/>
    <property type="match status" value="1"/>
</dbReference>
<reference evidence="10" key="1">
    <citation type="journal article" date="2019" name="Int. J. Syst. Evol. Microbiol.">
        <title>The Global Catalogue of Microorganisms (GCM) 10K type strain sequencing project: providing services to taxonomists for standard genome sequencing and annotation.</title>
        <authorList>
            <consortium name="The Broad Institute Genomics Platform"/>
            <consortium name="The Broad Institute Genome Sequencing Center for Infectious Disease"/>
            <person name="Wu L."/>
            <person name="Ma J."/>
        </authorList>
    </citation>
    <scope>NUCLEOTIDE SEQUENCE [LARGE SCALE GENOMIC DNA]</scope>
    <source>
        <strain evidence="10">CGMCC 4.7237</strain>
    </source>
</reference>
<keyword evidence="1" id="KW-0134">Cell wall</keyword>
<feature type="domain" description="Gram-positive cocci surface proteins LPxTG" evidence="8">
    <location>
        <begin position="188"/>
        <end position="227"/>
    </location>
</feature>
<feature type="compositionally biased region" description="Pro residues" evidence="5">
    <location>
        <begin position="119"/>
        <end position="136"/>
    </location>
</feature>
<evidence type="ECO:0000256" key="6">
    <source>
        <dbReference type="SAM" id="Phobius"/>
    </source>
</evidence>
<evidence type="ECO:0000256" key="1">
    <source>
        <dbReference type="ARBA" id="ARBA00022512"/>
    </source>
</evidence>
<keyword evidence="10" id="KW-1185">Reference proteome</keyword>
<keyword evidence="2" id="KW-0964">Secreted</keyword>
<evidence type="ECO:0000259" key="8">
    <source>
        <dbReference type="PROSITE" id="PS50847"/>
    </source>
</evidence>
<dbReference type="Proteomes" id="UP001595765">
    <property type="component" value="Unassembled WGS sequence"/>
</dbReference>
<dbReference type="EMBL" id="JBHSBB010000009">
    <property type="protein sequence ID" value="MFC4031986.1"/>
    <property type="molecule type" value="Genomic_DNA"/>
</dbReference>
<feature type="signal peptide" evidence="7">
    <location>
        <begin position="1"/>
        <end position="23"/>
    </location>
</feature>
<keyword evidence="4" id="KW-0572">Peptidoglycan-anchor</keyword>
<evidence type="ECO:0000256" key="3">
    <source>
        <dbReference type="ARBA" id="ARBA00022729"/>
    </source>
</evidence>
<dbReference type="RefSeq" id="WP_386428553.1">
    <property type="nucleotide sequence ID" value="NZ_JBHSBB010000009.1"/>
</dbReference>
<proteinExistence type="predicted"/>
<keyword evidence="6" id="KW-0812">Transmembrane</keyword>
<dbReference type="NCBIfam" id="NF041528">
    <property type="entry name" value="strep_LAETG"/>
    <property type="match status" value="1"/>
</dbReference>
<accession>A0ABV8HK43</accession>
<keyword evidence="6" id="KW-1133">Transmembrane helix</keyword>
<dbReference type="NCBIfam" id="TIGR01167">
    <property type="entry name" value="LPXTG_anchor"/>
    <property type="match status" value="1"/>
</dbReference>
<evidence type="ECO:0000256" key="7">
    <source>
        <dbReference type="SAM" id="SignalP"/>
    </source>
</evidence>
<sequence length="227" mass="22450">MTRQNRGRSAVIAGAAMAALAGAGILAVPAAAHSGVWSVGCDTVSVHLKDYNARATNSVTVSVDGGGVLASKDSFGSGYEFSGPLPDHTAAITLHLVVKAGDSSKYDIDQRKTAEPCEKPPTTPPPTTAPTTPPTTAPTSTPPTTATTTPAPPSGTTTPPATAPTTAPPTTNAPVVQASSSAAAGGDLAETGSSSDTPMIAGIAVAAVVVGAGALVFTRRRRSSSHR</sequence>
<evidence type="ECO:0000256" key="2">
    <source>
        <dbReference type="ARBA" id="ARBA00022525"/>
    </source>
</evidence>
<gene>
    <name evidence="9" type="ORF">ACFO3J_10885</name>
</gene>
<feature type="compositionally biased region" description="Basic and acidic residues" evidence="5">
    <location>
        <begin position="108"/>
        <end position="118"/>
    </location>
</feature>
<organism evidence="9 10">
    <name type="scientific">Streptomyces polygonati</name>
    <dbReference type="NCBI Taxonomy" id="1617087"/>
    <lineage>
        <taxon>Bacteria</taxon>
        <taxon>Bacillati</taxon>
        <taxon>Actinomycetota</taxon>
        <taxon>Actinomycetes</taxon>
        <taxon>Kitasatosporales</taxon>
        <taxon>Streptomycetaceae</taxon>
        <taxon>Streptomyces</taxon>
    </lineage>
</organism>
<feature type="chain" id="PRO_5047381527" evidence="7">
    <location>
        <begin position="24"/>
        <end position="227"/>
    </location>
</feature>
<evidence type="ECO:0000313" key="10">
    <source>
        <dbReference type="Proteomes" id="UP001595765"/>
    </source>
</evidence>
<feature type="region of interest" description="Disordered" evidence="5">
    <location>
        <begin position="108"/>
        <end position="196"/>
    </location>
</feature>
<feature type="transmembrane region" description="Helical" evidence="6">
    <location>
        <begin position="199"/>
        <end position="218"/>
    </location>
</feature>
<dbReference type="InterPro" id="IPR019931">
    <property type="entry name" value="LPXTG_anchor"/>
</dbReference>
<evidence type="ECO:0000256" key="5">
    <source>
        <dbReference type="SAM" id="MobiDB-lite"/>
    </source>
</evidence>
<name>A0ABV8HK43_9ACTN</name>